<reference evidence="1" key="1">
    <citation type="submission" date="2018-05" db="EMBL/GenBank/DDBJ databases">
        <authorList>
            <person name="Lanie J.A."/>
            <person name="Ng W.-L."/>
            <person name="Kazmierczak K.M."/>
            <person name="Andrzejewski T.M."/>
            <person name="Davidsen T.M."/>
            <person name="Wayne K.J."/>
            <person name="Tettelin H."/>
            <person name="Glass J.I."/>
            <person name="Rusch D."/>
            <person name="Podicherti R."/>
            <person name="Tsui H.-C.T."/>
            <person name="Winkler M.E."/>
        </authorList>
    </citation>
    <scope>NUCLEOTIDE SEQUENCE</scope>
</reference>
<accession>A0A383CNI3</accession>
<organism evidence="1">
    <name type="scientific">marine metagenome</name>
    <dbReference type="NCBI Taxonomy" id="408172"/>
    <lineage>
        <taxon>unclassified sequences</taxon>
        <taxon>metagenomes</taxon>
        <taxon>ecological metagenomes</taxon>
    </lineage>
</organism>
<sequence>MNKTLLLFLMLLLVGCATPSIERKVNASIRLSLEEKIVGTYERTHGGNTYKGVFLKSGVMEEYKNDKKVKDLNW</sequence>
<gene>
    <name evidence="1" type="ORF">METZ01_LOCUS486528</name>
</gene>
<dbReference type="EMBL" id="UINC01210280">
    <property type="protein sequence ID" value="SVE33674.1"/>
    <property type="molecule type" value="Genomic_DNA"/>
</dbReference>
<evidence type="ECO:0000313" key="1">
    <source>
        <dbReference type="EMBL" id="SVE33674.1"/>
    </source>
</evidence>
<name>A0A383CNI3_9ZZZZ</name>
<feature type="non-terminal residue" evidence="1">
    <location>
        <position position="74"/>
    </location>
</feature>
<proteinExistence type="predicted"/>
<dbReference type="AlphaFoldDB" id="A0A383CNI3"/>
<protein>
    <submittedName>
        <fullName evidence="1">Uncharacterized protein</fullName>
    </submittedName>
</protein>
<dbReference type="PROSITE" id="PS51257">
    <property type="entry name" value="PROKAR_LIPOPROTEIN"/>
    <property type="match status" value="1"/>
</dbReference>